<dbReference type="RefSeq" id="WP_182595245.1">
    <property type="nucleotide sequence ID" value="NZ_JACIVA010000016.1"/>
</dbReference>
<dbReference type="Gene3D" id="3.30.2310.20">
    <property type="entry name" value="RelE-like"/>
    <property type="match status" value="1"/>
</dbReference>
<dbReference type="EMBL" id="JACIVA010000016">
    <property type="protein sequence ID" value="MBB1096631.1"/>
    <property type="molecule type" value="Genomic_DNA"/>
</dbReference>
<dbReference type="AlphaFoldDB" id="A0A7W3YML8"/>
<proteinExistence type="predicted"/>
<dbReference type="SUPFAM" id="SSF143011">
    <property type="entry name" value="RelE-like"/>
    <property type="match status" value="1"/>
</dbReference>
<gene>
    <name evidence="1" type="ORF">H5S09_01415</name>
</gene>
<protein>
    <submittedName>
        <fullName evidence="1">Type II toxin-antitoxin system YoeB family toxin</fullName>
    </submittedName>
</protein>
<dbReference type="Proteomes" id="UP000517106">
    <property type="component" value="Unassembled WGS sequence"/>
</dbReference>
<evidence type="ECO:0000313" key="2">
    <source>
        <dbReference type="Proteomes" id="UP000517106"/>
    </source>
</evidence>
<organism evidence="1 2">
    <name type="scientific">Limosilactobacillus rudii</name>
    <dbReference type="NCBI Taxonomy" id="2759755"/>
    <lineage>
        <taxon>Bacteria</taxon>
        <taxon>Bacillati</taxon>
        <taxon>Bacillota</taxon>
        <taxon>Bacilli</taxon>
        <taxon>Lactobacillales</taxon>
        <taxon>Lactobacillaceae</taxon>
        <taxon>Limosilactobacillus</taxon>
    </lineage>
</organism>
<accession>A0A7W3YML8</accession>
<sequence length="100" mass="11744">MTFKIKERKILRKHSKKLKQAGLLKNYQRILNELADNPKGRGHHLELLERRHNKPSIYSKRISQSNRVVYSIDTRQNVVTVFSAWGHYSSGVHSLDQHIL</sequence>
<evidence type="ECO:0000313" key="1">
    <source>
        <dbReference type="EMBL" id="MBB1096631.1"/>
    </source>
</evidence>
<keyword evidence="2" id="KW-1185">Reference proteome</keyword>
<reference evidence="1 2" key="1">
    <citation type="submission" date="2020-07" db="EMBL/GenBank/DDBJ databases">
        <title>Description of Limosilactobacillus balticus sp. nov., Limosilactobacillus agrestis sp. nov., Limosilactobacillus albertensis sp. nov., Limosilactobacillus rudii sp. nov., Limosilactobacillus fastidiosus sp. nov., five novel Limosilactobacillus species isolated from the vertebrate gastrointestinal tract, and proposal of 6 subspecies of Limosilactobacillus reuteri adapted to the gastrointestinal tract of specific vertebrate hosts.</title>
        <authorList>
            <person name="Li F."/>
            <person name="Cheng C."/>
            <person name="Zheng J."/>
            <person name="Quevedo R.M."/>
            <person name="Li J."/>
            <person name="Roos S."/>
            <person name="Gaenzle M.G."/>
            <person name="Walter J."/>
        </authorList>
    </citation>
    <scope>NUCLEOTIDE SEQUENCE [LARGE SCALE GENOMIC DNA]</scope>
    <source>
        <strain evidence="1 2">STM2_1</strain>
    </source>
</reference>
<comment type="caution">
    <text evidence="1">The sequence shown here is derived from an EMBL/GenBank/DDBJ whole genome shotgun (WGS) entry which is preliminary data.</text>
</comment>
<dbReference type="InterPro" id="IPR035093">
    <property type="entry name" value="RelE/ParE_toxin_dom_sf"/>
</dbReference>
<name>A0A7W3YML8_9LACO</name>